<protein>
    <recommendedName>
        <fullName evidence="1">RDRP C-terminal head domain-containing protein</fullName>
    </recommendedName>
</protein>
<gene>
    <name evidence="2" type="ORF">V5799_015167</name>
</gene>
<accession>A0AAQ4E0X9</accession>
<evidence type="ECO:0000313" key="3">
    <source>
        <dbReference type="Proteomes" id="UP001321473"/>
    </source>
</evidence>
<dbReference type="Proteomes" id="UP001321473">
    <property type="component" value="Unassembled WGS sequence"/>
</dbReference>
<evidence type="ECO:0000313" key="2">
    <source>
        <dbReference type="EMBL" id="KAK8768369.1"/>
    </source>
</evidence>
<dbReference type="InterPro" id="IPR058752">
    <property type="entry name" value="RDRP_C_head"/>
</dbReference>
<dbReference type="Pfam" id="PF26253">
    <property type="entry name" value="RdRP_head"/>
    <property type="match status" value="1"/>
</dbReference>
<dbReference type="EMBL" id="JARKHS020024087">
    <property type="protein sequence ID" value="KAK8768369.1"/>
    <property type="molecule type" value="Genomic_DNA"/>
</dbReference>
<evidence type="ECO:0000259" key="1">
    <source>
        <dbReference type="Pfam" id="PF26253"/>
    </source>
</evidence>
<feature type="domain" description="RDRP C-terminal head" evidence="1">
    <location>
        <begin position="25"/>
        <end position="137"/>
    </location>
</feature>
<comment type="caution">
    <text evidence="2">The sequence shown here is derived from an EMBL/GenBank/DDBJ whole genome shotgun (WGS) entry which is preliminary data.</text>
</comment>
<name>A0AAQ4E0X9_AMBAM</name>
<dbReference type="AlphaFoldDB" id="A0AAQ4E0X9"/>
<organism evidence="2 3">
    <name type="scientific">Amblyomma americanum</name>
    <name type="common">Lone star tick</name>
    <dbReference type="NCBI Taxonomy" id="6943"/>
    <lineage>
        <taxon>Eukaryota</taxon>
        <taxon>Metazoa</taxon>
        <taxon>Ecdysozoa</taxon>
        <taxon>Arthropoda</taxon>
        <taxon>Chelicerata</taxon>
        <taxon>Arachnida</taxon>
        <taxon>Acari</taxon>
        <taxon>Parasitiformes</taxon>
        <taxon>Ixodida</taxon>
        <taxon>Ixodoidea</taxon>
        <taxon>Ixodidae</taxon>
        <taxon>Amblyomminae</taxon>
        <taxon>Amblyomma</taxon>
    </lineage>
</organism>
<proteinExistence type="predicted"/>
<keyword evidence="3" id="KW-1185">Reference proteome</keyword>
<sequence length="234" mass="26391">MQTSPDNETSPAVFQMKTNLDHRNVIHVYAKKIRTVLKSYRSESESEALSGAVSKLSRYMRANDPKDIAIVLESQVEHVVRRAREELFSEQLEEAHENLKASAWYQEQGTYELQSSEGGSQSFPWVVSDVLMRIVVNTSSCLLVPASRNSFSQRLGPLLLSVPHPGGGDQDGAQHGDTQVLTNLLRLMYDWIDYSREFLFVKDTEELCARPASKCVASAKELRCVDFLGYETKE</sequence>
<reference evidence="2 3" key="1">
    <citation type="journal article" date="2023" name="Arcadia Sci">
        <title>De novo assembly of a long-read Amblyomma americanum tick genome.</title>
        <authorList>
            <person name="Chou S."/>
            <person name="Poskanzer K.E."/>
            <person name="Rollins M."/>
            <person name="Thuy-Boun P.S."/>
        </authorList>
    </citation>
    <scope>NUCLEOTIDE SEQUENCE [LARGE SCALE GENOMIC DNA]</scope>
    <source>
        <strain evidence="2">F_SG_1</strain>
        <tissue evidence="2">Salivary glands</tissue>
    </source>
</reference>